<evidence type="ECO:0000313" key="9">
    <source>
        <dbReference type="Proteomes" id="UP000325315"/>
    </source>
</evidence>
<keyword evidence="2" id="KW-0548">Nucleotidyltransferase</keyword>
<feature type="domain" description="Reverse transcriptase RNase H-like" evidence="7">
    <location>
        <begin position="35"/>
        <end position="83"/>
    </location>
</feature>
<name>A0A5B6WGD7_9ROSI</name>
<keyword evidence="6 8" id="KW-0695">RNA-directed DNA polymerase</keyword>
<evidence type="ECO:0000313" key="8">
    <source>
        <dbReference type="EMBL" id="KAA3480951.1"/>
    </source>
</evidence>
<evidence type="ECO:0000256" key="4">
    <source>
        <dbReference type="ARBA" id="ARBA00022759"/>
    </source>
</evidence>
<gene>
    <name evidence="8" type="ORF">EPI10_021354</name>
</gene>
<evidence type="ECO:0000259" key="7">
    <source>
        <dbReference type="Pfam" id="PF17917"/>
    </source>
</evidence>
<dbReference type="AlphaFoldDB" id="A0A5B6WGD7"/>
<dbReference type="OrthoDB" id="996762at2759"/>
<dbReference type="GO" id="GO:0004519">
    <property type="term" value="F:endonuclease activity"/>
    <property type="evidence" value="ECO:0007669"/>
    <property type="project" value="UniProtKB-KW"/>
</dbReference>
<comment type="caution">
    <text evidence="8">The sequence shown here is derived from an EMBL/GenBank/DDBJ whole genome shotgun (WGS) entry which is preliminary data.</text>
</comment>
<dbReference type="EMBL" id="SMMG02000003">
    <property type="protein sequence ID" value="KAA3480951.1"/>
    <property type="molecule type" value="Genomic_DNA"/>
</dbReference>
<evidence type="ECO:0000256" key="1">
    <source>
        <dbReference type="ARBA" id="ARBA00022679"/>
    </source>
</evidence>
<dbReference type="SUPFAM" id="SSF56672">
    <property type="entry name" value="DNA/RNA polymerases"/>
    <property type="match status" value="1"/>
</dbReference>
<dbReference type="PANTHER" id="PTHR34072">
    <property type="entry name" value="ENZYMATIC POLYPROTEIN-RELATED"/>
    <property type="match status" value="1"/>
</dbReference>
<keyword evidence="3" id="KW-0540">Nuclease</keyword>
<dbReference type="CDD" id="cd09274">
    <property type="entry name" value="RNase_HI_RT_Ty3"/>
    <property type="match status" value="1"/>
</dbReference>
<dbReference type="Proteomes" id="UP000325315">
    <property type="component" value="Unassembled WGS sequence"/>
</dbReference>
<dbReference type="GO" id="GO:0003964">
    <property type="term" value="F:RNA-directed DNA polymerase activity"/>
    <property type="evidence" value="ECO:0007669"/>
    <property type="project" value="UniProtKB-KW"/>
</dbReference>
<dbReference type="InterPro" id="IPR041373">
    <property type="entry name" value="RT_RNaseH"/>
</dbReference>
<keyword evidence="5" id="KW-0378">Hydrolase</keyword>
<keyword evidence="1" id="KW-0808">Transferase</keyword>
<keyword evidence="9" id="KW-1185">Reference proteome</keyword>
<dbReference type="Pfam" id="PF17917">
    <property type="entry name" value="RT_RNaseH"/>
    <property type="match status" value="1"/>
</dbReference>
<dbReference type="PANTHER" id="PTHR34072:SF52">
    <property type="entry name" value="RIBONUCLEASE H"/>
    <property type="match status" value="1"/>
</dbReference>
<dbReference type="GO" id="GO:0016787">
    <property type="term" value="F:hydrolase activity"/>
    <property type="evidence" value="ECO:0007669"/>
    <property type="project" value="UniProtKB-KW"/>
</dbReference>
<organism evidence="8 9">
    <name type="scientific">Gossypium australe</name>
    <dbReference type="NCBI Taxonomy" id="47621"/>
    <lineage>
        <taxon>Eukaryota</taxon>
        <taxon>Viridiplantae</taxon>
        <taxon>Streptophyta</taxon>
        <taxon>Embryophyta</taxon>
        <taxon>Tracheophyta</taxon>
        <taxon>Spermatophyta</taxon>
        <taxon>Magnoliopsida</taxon>
        <taxon>eudicotyledons</taxon>
        <taxon>Gunneridae</taxon>
        <taxon>Pentapetalae</taxon>
        <taxon>rosids</taxon>
        <taxon>malvids</taxon>
        <taxon>Malvales</taxon>
        <taxon>Malvaceae</taxon>
        <taxon>Malvoideae</taxon>
        <taxon>Gossypium</taxon>
    </lineage>
</organism>
<evidence type="ECO:0000256" key="5">
    <source>
        <dbReference type="ARBA" id="ARBA00022801"/>
    </source>
</evidence>
<keyword evidence="4" id="KW-0255">Endonuclease</keyword>
<accession>A0A5B6WGD7</accession>
<evidence type="ECO:0000256" key="2">
    <source>
        <dbReference type="ARBA" id="ARBA00022695"/>
    </source>
</evidence>
<reference evidence="9" key="1">
    <citation type="journal article" date="2019" name="Plant Biotechnol. J.">
        <title>Genome sequencing of the Australian wild diploid species Gossypium australe highlights disease resistance and delayed gland morphogenesis.</title>
        <authorList>
            <person name="Cai Y."/>
            <person name="Cai X."/>
            <person name="Wang Q."/>
            <person name="Wang P."/>
            <person name="Zhang Y."/>
            <person name="Cai C."/>
            <person name="Xu Y."/>
            <person name="Wang K."/>
            <person name="Zhou Z."/>
            <person name="Wang C."/>
            <person name="Geng S."/>
            <person name="Li B."/>
            <person name="Dong Q."/>
            <person name="Hou Y."/>
            <person name="Wang H."/>
            <person name="Ai P."/>
            <person name="Liu Z."/>
            <person name="Yi F."/>
            <person name="Sun M."/>
            <person name="An G."/>
            <person name="Cheng J."/>
            <person name="Zhang Y."/>
            <person name="Shi Q."/>
            <person name="Xie Y."/>
            <person name="Shi X."/>
            <person name="Chang Y."/>
            <person name="Huang F."/>
            <person name="Chen Y."/>
            <person name="Hong S."/>
            <person name="Mi L."/>
            <person name="Sun Q."/>
            <person name="Zhang L."/>
            <person name="Zhou B."/>
            <person name="Peng R."/>
            <person name="Zhang X."/>
            <person name="Liu F."/>
        </authorList>
    </citation>
    <scope>NUCLEOTIDE SEQUENCE [LARGE SCALE GENOMIC DNA]</scope>
    <source>
        <strain evidence="9">cv. PA1801</strain>
    </source>
</reference>
<evidence type="ECO:0000256" key="6">
    <source>
        <dbReference type="ARBA" id="ARBA00022918"/>
    </source>
</evidence>
<proteinExistence type="predicted"/>
<dbReference type="InterPro" id="IPR043502">
    <property type="entry name" value="DNA/RNA_pol_sf"/>
</dbReference>
<protein>
    <submittedName>
        <fullName evidence="8">Reverse transcriptase</fullName>
    </submittedName>
</protein>
<evidence type="ECO:0000256" key="3">
    <source>
        <dbReference type="ARBA" id="ARBA00022722"/>
    </source>
</evidence>
<sequence>MVYSDTSHVGLGCVLMQDSKVVAIPLNSLRHIRGITLLMAVVRHYLYGERCIIYTDHKSLKYLLTQKELNLRQRRWVELLKDYDCIIEYHPGKANVVVEILSSRAMSDLQAMFARLSLFDDGSLLAELMDDESLFQHLLQVESGEASKFGLNSDRVLCFRGQEAHNSPYTMHLDGSKMYHDLRELYCWPELKREMTSFWNWERVTIDFASGLPLMVAKKDSVWVIVDQLTKSTHFLPIRTDYSL</sequence>